<gene>
    <name evidence="1" type="ORF">NCTC9140_01221</name>
</gene>
<name>A0A377TJQ2_KLEPN</name>
<evidence type="ECO:0000313" key="1">
    <source>
        <dbReference type="EMBL" id="STS79539.1"/>
    </source>
</evidence>
<reference evidence="1 2" key="1">
    <citation type="submission" date="2018-06" db="EMBL/GenBank/DDBJ databases">
        <authorList>
            <consortium name="Pathogen Informatics"/>
            <person name="Doyle S."/>
        </authorList>
    </citation>
    <scope>NUCLEOTIDE SEQUENCE [LARGE SCALE GENOMIC DNA]</scope>
    <source>
        <strain evidence="1 2">NCTC9140</strain>
    </source>
</reference>
<dbReference type="EMBL" id="UGKQ01000007">
    <property type="protein sequence ID" value="STS79539.1"/>
    <property type="molecule type" value="Genomic_DNA"/>
</dbReference>
<organism evidence="1 2">
    <name type="scientific">Klebsiella pneumoniae</name>
    <dbReference type="NCBI Taxonomy" id="573"/>
    <lineage>
        <taxon>Bacteria</taxon>
        <taxon>Pseudomonadati</taxon>
        <taxon>Pseudomonadota</taxon>
        <taxon>Gammaproteobacteria</taxon>
        <taxon>Enterobacterales</taxon>
        <taxon>Enterobacteriaceae</taxon>
        <taxon>Klebsiella/Raoultella group</taxon>
        <taxon>Klebsiella</taxon>
        <taxon>Klebsiella pneumoniae complex</taxon>
    </lineage>
</organism>
<dbReference type="AlphaFoldDB" id="A0A377TJQ2"/>
<dbReference type="Proteomes" id="UP000254938">
    <property type="component" value="Unassembled WGS sequence"/>
</dbReference>
<sequence>MAYIPVWLNGKCYIGTIFSHHGAYRHGVDAEITLSSPREDEEVIGDYLILRTTPRYRHYSGWKTREGDNGMQ</sequence>
<protein>
    <submittedName>
        <fullName evidence="1">Uncharacterized protein</fullName>
    </submittedName>
</protein>
<evidence type="ECO:0000313" key="2">
    <source>
        <dbReference type="Proteomes" id="UP000254938"/>
    </source>
</evidence>
<proteinExistence type="predicted"/>
<accession>A0A377TJQ2</accession>